<dbReference type="Proteomes" id="UP001575652">
    <property type="component" value="Unassembled WGS sequence"/>
</dbReference>
<organism evidence="4 5">
    <name type="scientific">Arthrobacter halodurans</name>
    <dbReference type="NCBI Taxonomy" id="516699"/>
    <lineage>
        <taxon>Bacteria</taxon>
        <taxon>Bacillati</taxon>
        <taxon>Actinomycetota</taxon>
        <taxon>Actinomycetes</taxon>
        <taxon>Micrococcales</taxon>
        <taxon>Micrococcaceae</taxon>
        <taxon>Arthrobacter</taxon>
    </lineage>
</organism>
<dbReference type="SUPFAM" id="SSF48498">
    <property type="entry name" value="Tetracyclin repressor-like, C-terminal domain"/>
    <property type="match status" value="1"/>
</dbReference>
<keyword evidence="5" id="KW-1185">Reference proteome</keyword>
<dbReference type="InterPro" id="IPR036271">
    <property type="entry name" value="Tet_transcr_reg_TetR-rel_C_sf"/>
</dbReference>
<dbReference type="InterPro" id="IPR009057">
    <property type="entry name" value="Homeodomain-like_sf"/>
</dbReference>
<feature type="domain" description="Tetracycline repressor TetR C-terminal" evidence="3">
    <location>
        <begin position="69"/>
        <end position="198"/>
    </location>
</feature>
<dbReference type="RefSeq" id="WP_373973220.1">
    <property type="nucleotide sequence ID" value="NZ_JBHDLJ010000017.1"/>
</dbReference>
<protein>
    <submittedName>
        <fullName evidence="4">TetR/AcrR family transcriptional regulator</fullName>
    </submittedName>
</protein>
<proteinExistence type="predicted"/>
<dbReference type="InterPro" id="IPR004111">
    <property type="entry name" value="Repressor_TetR_C"/>
</dbReference>
<dbReference type="Gene3D" id="1.10.357.10">
    <property type="entry name" value="Tetracycline Repressor, domain 2"/>
    <property type="match status" value="1"/>
</dbReference>
<evidence type="ECO:0000256" key="1">
    <source>
        <dbReference type="ARBA" id="ARBA00023015"/>
    </source>
</evidence>
<dbReference type="SUPFAM" id="SSF46689">
    <property type="entry name" value="Homeodomain-like"/>
    <property type="match status" value="1"/>
</dbReference>
<evidence type="ECO:0000313" key="4">
    <source>
        <dbReference type="EMBL" id="MFB0836043.1"/>
    </source>
</evidence>
<dbReference type="EMBL" id="JBHDLJ010000017">
    <property type="protein sequence ID" value="MFB0836043.1"/>
    <property type="molecule type" value="Genomic_DNA"/>
</dbReference>
<evidence type="ECO:0000256" key="2">
    <source>
        <dbReference type="ARBA" id="ARBA00023163"/>
    </source>
</evidence>
<keyword evidence="1" id="KW-0805">Transcription regulation</keyword>
<evidence type="ECO:0000313" key="5">
    <source>
        <dbReference type="Proteomes" id="UP001575652"/>
    </source>
</evidence>
<accession>A0ABV4UQT8</accession>
<evidence type="ECO:0000259" key="3">
    <source>
        <dbReference type="Pfam" id="PF02909"/>
    </source>
</evidence>
<name>A0ABV4UQT8_9MICC</name>
<sequence>MPRPSTPKLSPTLIARAALRLVDKKGEFTIPELAAALQVRPSSLYNHVGGKGEIVELMRGEAMSAVGLPSDPAAGDWTDVVRGIAVEYLNSYSRHPRLIPLLTSHTVRDRTTLRVYDALAEAFAAAGFDAAERLQAITILDSFVIGSALDAAAPAVVWEADAEAGDAFREALDAGLTVEDRARTTFLAGLELLLAGFRQASRSAGGGAGPVGGGAD</sequence>
<keyword evidence="2" id="KW-0804">Transcription</keyword>
<gene>
    <name evidence="4" type="ORF">ACETWP_15745</name>
</gene>
<comment type="caution">
    <text evidence="4">The sequence shown here is derived from an EMBL/GenBank/DDBJ whole genome shotgun (WGS) entry which is preliminary data.</text>
</comment>
<dbReference type="Pfam" id="PF02909">
    <property type="entry name" value="TetR_C_1"/>
    <property type="match status" value="1"/>
</dbReference>
<reference evidence="4 5" key="1">
    <citation type="submission" date="2024-09" db="EMBL/GenBank/DDBJ databases">
        <authorList>
            <person name="Salinas-Garcia M.A."/>
            <person name="Prieme A."/>
        </authorList>
    </citation>
    <scope>NUCLEOTIDE SEQUENCE [LARGE SCALE GENOMIC DNA]</scope>
    <source>
        <strain evidence="4 5">DSM 21081</strain>
    </source>
</reference>